<dbReference type="PANTHER" id="PTHR11247">
    <property type="entry name" value="PALMITOYL-PROTEIN THIOESTERASE/DOLICHYLDIPHOSPHATASE 1"/>
    <property type="match status" value="1"/>
</dbReference>
<dbReference type="EMBL" id="JAAAHW010006341">
    <property type="protein sequence ID" value="KAF9962940.1"/>
    <property type="molecule type" value="Genomic_DNA"/>
</dbReference>
<proteinExistence type="predicted"/>
<dbReference type="Proteomes" id="UP000749646">
    <property type="component" value="Unassembled WGS sequence"/>
</dbReference>
<evidence type="ECO:0000313" key="2">
    <source>
        <dbReference type="EMBL" id="KAF9962940.1"/>
    </source>
</evidence>
<dbReference type="GO" id="GO:0016790">
    <property type="term" value="F:thiolester hydrolase activity"/>
    <property type="evidence" value="ECO:0007669"/>
    <property type="project" value="TreeGrafter"/>
</dbReference>
<reference evidence="2" key="1">
    <citation type="journal article" date="2020" name="Fungal Divers.">
        <title>Resolving the Mortierellaceae phylogeny through synthesis of multi-gene phylogenetics and phylogenomics.</title>
        <authorList>
            <person name="Vandepol N."/>
            <person name="Liber J."/>
            <person name="Desiro A."/>
            <person name="Na H."/>
            <person name="Kennedy M."/>
            <person name="Barry K."/>
            <person name="Grigoriev I.V."/>
            <person name="Miller A.N."/>
            <person name="O'Donnell K."/>
            <person name="Stajich J.E."/>
            <person name="Bonito G."/>
        </authorList>
    </citation>
    <scope>NUCLEOTIDE SEQUENCE</scope>
    <source>
        <strain evidence="2">MES-2147</strain>
    </source>
</reference>
<accession>A0A9P6J5F9</accession>
<evidence type="ECO:0000256" key="1">
    <source>
        <dbReference type="ARBA" id="ARBA00022801"/>
    </source>
</evidence>
<protein>
    <submittedName>
        <fullName evidence="2">Uncharacterized protein</fullName>
    </submittedName>
</protein>
<sequence>MRAIAKGGVYNGYVQEHIVQAQYYKDPHNLATYLEKNIFLPDINNELTFKNTTYKDRLTSINKLVMFAFLKDVMVKPRETAWFGFQNEDGDVIDLKDQDQYKEDWLGLRTMDEDGKLVFDILEGEHMQFSTEDFTEKITIPHLLELDDDDDKERHRKHRKLPKKGNDEMHCDGMVDQSEMILDWDMDLQQQVL</sequence>
<dbReference type="SUPFAM" id="SSF53474">
    <property type="entry name" value="alpha/beta-Hydrolases"/>
    <property type="match status" value="1"/>
</dbReference>
<gene>
    <name evidence="2" type="ORF">BGZ65_007096</name>
</gene>
<dbReference type="Gene3D" id="3.40.50.1820">
    <property type="entry name" value="alpha/beta hydrolase"/>
    <property type="match status" value="1"/>
</dbReference>
<dbReference type="InterPro" id="IPR029058">
    <property type="entry name" value="AB_hydrolase_fold"/>
</dbReference>
<comment type="caution">
    <text evidence="2">The sequence shown here is derived from an EMBL/GenBank/DDBJ whole genome shotgun (WGS) entry which is preliminary data.</text>
</comment>
<dbReference type="OrthoDB" id="10263094at2759"/>
<evidence type="ECO:0000313" key="3">
    <source>
        <dbReference type="Proteomes" id="UP000749646"/>
    </source>
</evidence>
<keyword evidence="1" id="KW-0378">Hydrolase</keyword>
<dbReference type="PANTHER" id="PTHR11247:SF8">
    <property type="entry name" value="PALMITOYL-PROTEIN THIOESTERASE 1"/>
    <property type="match status" value="1"/>
</dbReference>
<dbReference type="AlphaFoldDB" id="A0A9P6J5F9"/>
<organism evidence="2 3">
    <name type="scientific">Modicella reniformis</name>
    <dbReference type="NCBI Taxonomy" id="1440133"/>
    <lineage>
        <taxon>Eukaryota</taxon>
        <taxon>Fungi</taxon>
        <taxon>Fungi incertae sedis</taxon>
        <taxon>Mucoromycota</taxon>
        <taxon>Mortierellomycotina</taxon>
        <taxon>Mortierellomycetes</taxon>
        <taxon>Mortierellales</taxon>
        <taxon>Mortierellaceae</taxon>
        <taxon>Modicella</taxon>
    </lineage>
</organism>
<name>A0A9P6J5F9_9FUNG</name>
<dbReference type="Pfam" id="PF02089">
    <property type="entry name" value="Palm_thioest"/>
    <property type="match status" value="1"/>
</dbReference>
<keyword evidence="3" id="KW-1185">Reference proteome</keyword>